<protein>
    <submittedName>
        <fullName evidence="2">Uncharacterized protein</fullName>
    </submittedName>
</protein>
<reference evidence="2" key="1">
    <citation type="submission" date="2022-07" db="EMBL/GenBank/DDBJ databases">
        <authorList>
            <person name="Macas J."/>
            <person name="Novak P."/>
            <person name="Neumann P."/>
        </authorList>
    </citation>
    <scope>NUCLEOTIDE SEQUENCE</scope>
</reference>
<dbReference type="Proteomes" id="UP001152484">
    <property type="component" value="Unassembled WGS sequence"/>
</dbReference>
<name>A0A9P0Z819_CUSEU</name>
<feature type="compositionally biased region" description="Low complexity" evidence="1">
    <location>
        <begin position="142"/>
        <end position="155"/>
    </location>
</feature>
<gene>
    <name evidence="2" type="ORF">CEURO_LOCUS11247</name>
</gene>
<evidence type="ECO:0000313" key="2">
    <source>
        <dbReference type="EMBL" id="CAH9090458.1"/>
    </source>
</evidence>
<dbReference type="EMBL" id="CAMAPE010000024">
    <property type="protein sequence ID" value="CAH9090458.1"/>
    <property type="molecule type" value="Genomic_DNA"/>
</dbReference>
<comment type="caution">
    <text evidence="2">The sequence shown here is derived from an EMBL/GenBank/DDBJ whole genome shotgun (WGS) entry which is preliminary data.</text>
</comment>
<dbReference type="AlphaFoldDB" id="A0A9P0Z819"/>
<proteinExistence type="predicted"/>
<feature type="compositionally biased region" description="Basic and acidic residues" evidence="1">
    <location>
        <begin position="157"/>
        <end position="166"/>
    </location>
</feature>
<feature type="region of interest" description="Disordered" evidence="1">
    <location>
        <begin position="142"/>
        <end position="194"/>
    </location>
</feature>
<keyword evidence="3" id="KW-1185">Reference proteome</keyword>
<sequence length="231" mass="26064">MGSTRRFRSQQAGGLLRRSPGNFPKETCLKISKHQKKKTKHRRPCTRTSPPSRLLRSAQKHNQIPSPGRKKFPKSNRKTMRILRRFLGPLTYDPIFEHQEQLKPDPFTSVTGPPLSEPIPSVTNCPVVCVIFSGKVVGHWSSSSQPFQTSSTGSTRNPHEVNTVDRRPHHPTLRTTQNRPRSPPSLPPLSEQVPGVTNCRRWCVALSGEVISQWRNKASNPQYSPAGFFHP</sequence>
<organism evidence="2 3">
    <name type="scientific">Cuscuta europaea</name>
    <name type="common">European dodder</name>
    <dbReference type="NCBI Taxonomy" id="41803"/>
    <lineage>
        <taxon>Eukaryota</taxon>
        <taxon>Viridiplantae</taxon>
        <taxon>Streptophyta</taxon>
        <taxon>Embryophyta</taxon>
        <taxon>Tracheophyta</taxon>
        <taxon>Spermatophyta</taxon>
        <taxon>Magnoliopsida</taxon>
        <taxon>eudicotyledons</taxon>
        <taxon>Gunneridae</taxon>
        <taxon>Pentapetalae</taxon>
        <taxon>asterids</taxon>
        <taxon>lamiids</taxon>
        <taxon>Solanales</taxon>
        <taxon>Convolvulaceae</taxon>
        <taxon>Cuscuteae</taxon>
        <taxon>Cuscuta</taxon>
        <taxon>Cuscuta subgen. Cuscuta</taxon>
    </lineage>
</organism>
<feature type="compositionally biased region" description="Basic residues" evidence="1">
    <location>
        <begin position="31"/>
        <end position="45"/>
    </location>
</feature>
<evidence type="ECO:0000313" key="3">
    <source>
        <dbReference type="Proteomes" id="UP001152484"/>
    </source>
</evidence>
<feature type="region of interest" description="Disordered" evidence="1">
    <location>
        <begin position="1"/>
        <end position="76"/>
    </location>
</feature>
<accession>A0A9P0Z819</accession>
<evidence type="ECO:0000256" key="1">
    <source>
        <dbReference type="SAM" id="MobiDB-lite"/>
    </source>
</evidence>